<proteinExistence type="predicted"/>
<protein>
    <recommendedName>
        <fullName evidence="2">DUF7745 domain-containing protein</fullName>
    </recommendedName>
</protein>
<evidence type="ECO:0000313" key="3">
    <source>
        <dbReference type="EMBL" id="KAI5408478.1"/>
    </source>
</evidence>
<keyword evidence="4" id="KW-1185">Reference proteome</keyword>
<evidence type="ECO:0000256" key="1">
    <source>
        <dbReference type="SAM" id="Coils"/>
    </source>
</evidence>
<sequence length="171" mass="19302">MRQFGHAMNGPPRGEDLVPFVINNVDLLNPIVRKVRQAWAEVVRSGPELGQKNLIAREPYVQWAKQRAQVVKMPLYFESSSLPQPPEPEPILQEDVDKLTSKISELELENTRLRLQLIKEKQMGDDLEDEGKEAVARGQEVIARSHEELLLANQRPTAATYLVPPLGNPPV</sequence>
<dbReference type="Proteomes" id="UP001058974">
    <property type="component" value="Chromosome 5"/>
</dbReference>
<name>A0A9D4WSV3_PEA</name>
<evidence type="ECO:0000313" key="4">
    <source>
        <dbReference type="Proteomes" id="UP001058974"/>
    </source>
</evidence>
<feature type="domain" description="DUF7745" evidence="2">
    <location>
        <begin position="1"/>
        <end position="69"/>
    </location>
</feature>
<reference evidence="3 4" key="1">
    <citation type="journal article" date="2022" name="Nat. Genet.">
        <title>Improved pea reference genome and pan-genome highlight genomic features and evolutionary characteristics.</title>
        <authorList>
            <person name="Yang T."/>
            <person name="Liu R."/>
            <person name="Luo Y."/>
            <person name="Hu S."/>
            <person name="Wang D."/>
            <person name="Wang C."/>
            <person name="Pandey M.K."/>
            <person name="Ge S."/>
            <person name="Xu Q."/>
            <person name="Li N."/>
            <person name="Li G."/>
            <person name="Huang Y."/>
            <person name="Saxena R.K."/>
            <person name="Ji Y."/>
            <person name="Li M."/>
            <person name="Yan X."/>
            <person name="He Y."/>
            <person name="Liu Y."/>
            <person name="Wang X."/>
            <person name="Xiang C."/>
            <person name="Varshney R.K."/>
            <person name="Ding H."/>
            <person name="Gao S."/>
            <person name="Zong X."/>
        </authorList>
    </citation>
    <scope>NUCLEOTIDE SEQUENCE [LARGE SCALE GENOMIC DNA]</scope>
    <source>
        <strain evidence="3 4">cv. Zhongwan 6</strain>
    </source>
</reference>
<dbReference type="Gramene" id="Psat05G0435500-T1">
    <property type="protein sequence ID" value="KAI5408478.1"/>
    <property type="gene ID" value="KIW84_054355"/>
</dbReference>
<dbReference type="InterPro" id="IPR056647">
    <property type="entry name" value="DUF7745"/>
</dbReference>
<comment type="caution">
    <text evidence="3">The sequence shown here is derived from an EMBL/GenBank/DDBJ whole genome shotgun (WGS) entry which is preliminary data.</text>
</comment>
<accession>A0A9D4WSV3</accession>
<feature type="coiled-coil region" evidence="1">
    <location>
        <begin position="96"/>
        <end position="123"/>
    </location>
</feature>
<dbReference type="EMBL" id="JAMSHJ010000005">
    <property type="protein sequence ID" value="KAI5408478.1"/>
    <property type="molecule type" value="Genomic_DNA"/>
</dbReference>
<dbReference type="AlphaFoldDB" id="A0A9D4WSV3"/>
<gene>
    <name evidence="3" type="ORF">KIW84_054355</name>
</gene>
<evidence type="ECO:0000259" key="2">
    <source>
        <dbReference type="Pfam" id="PF24924"/>
    </source>
</evidence>
<dbReference type="Pfam" id="PF24924">
    <property type="entry name" value="DUF7745"/>
    <property type="match status" value="1"/>
</dbReference>
<organism evidence="3 4">
    <name type="scientific">Pisum sativum</name>
    <name type="common">Garden pea</name>
    <name type="synonym">Lathyrus oleraceus</name>
    <dbReference type="NCBI Taxonomy" id="3888"/>
    <lineage>
        <taxon>Eukaryota</taxon>
        <taxon>Viridiplantae</taxon>
        <taxon>Streptophyta</taxon>
        <taxon>Embryophyta</taxon>
        <taxon>Tracheophyta</taxon>
        <taxon>Spermatophyta</taxon>
        <taxon>Magnoliopsida</taxon>
        <taxon>eudicotyledons</taxon>
        <taxon>Gunneridae</taxon>
        <taxon>Pentapetalae</taxon>
        <taxon>rosids</taxon>
        <taxon>fabids</taxon>
        <taxon>Fabales</taxon>
        <taxon>Fabaceae</taxon>
        <taxon>Papilionoideae</taxon>
        <taxon>50 kb inversion clade</taxon>
        <taxon>NPAAA clade</taxon>
        <taxon>Hologalegina</taxon>
        <taxon>IRL clade</taxon>
        <taxon>Fabeae</taxon>
        <taxon>Lathyrus</taxon>
    </lineage>
</organism>
<keyword evidence="1" id="KW-0175">Coiled coil</keyword>